<dbReference type="Pfam" id="PF01019">
    <property type="entry name" value="G_glu_transpept"/>
    <property type="match status" value="1"/>
</dbReference>
<name>A0A0F9V586_9ZZZZ</name>
<keyword evidence="2" id="KW-0808">Transferase</keyword>
<dbReference type="InterPro" id="IPR029055">
    <property type="entry name" value="Ntn_hydrolases_N"/>
</dbReference>
<dbReference type="InterPro" id="IPR043137">
    <property type="entry name" value="GGT_ssub_C"/>
</dbReference>
<dbReference type="GO" id="GO:0036374">
    <property type="term" value="F:glutathione hydrolase activity"/>
    <property type="evidence" value="ECO:0007669"/>
    <property type="project" value="InterPro"/>
</dbReference>
<dbReference type="PRINTS" id="PR01210">
    <property type="entry name" value="GGTRANSPTASE"/>
</dbReference>
<dbReference type="InterPro" id="IPR000101">
    <property type="entry name" value="GGT_peptidase"/>
</dbReference>
<evidence type="ECO:0000256" key="4">
    <source>
        <dbReference type="ARBA" id="ARBA00023145"/>
    </source>
</evidence>
<evidence type="ECO:0000313" key="6">
    <source>
        <dbReference type="EMBL" id="KKN99164.1"/>
    </source>
</evidence>
<dbReference type="Gene3D" id="3.60.20.40">
    <property type="match status" value="1"/>
</dbReference>
<dbReference type="EMBL" id="LAZR01000048">
    <property type="protein sequence ID" value="KKN99164.1"/>
    <property type="molecule type" value="Genomic_DNA"/>
</dbReference>
<evidence type="ECO:0000256" key="2">
    <source>
        <dbReference type="ARBA" id="ARBA00022679"/>
    </source>
</evidence>
<proteinExistence type="inferred from homology"/>
<evidence type="ECO:0008006" key="7">
    <source>
        <dbReference type="Google" id="ProtNLM"/>
    </source>
</evidence>
<dbReference type="InterPro" id="IPR055262">
    <property type="entry name" value="GGT_CS"/>
</dbReference>
<reference evidence="6" key="1">
    <citation type="journal article" date="2015" name="Nature">
        <title>Complex archaea that bridge the gap between prokaryotes and eukaryotes.</title>
        <authorList>
            <person name="Spang A."/>
            <person name="Saw J.H."/>
            <person name="Jorgensen S.L."/>
            <person name="Zaremba-Niedzwiedzka K."/>
            <person name="Martijn J."/>
            <person name="Lind A.E."/>
            <person name="van Eijk R."/>
            <person name="Schleper C."/>
            <person name="Guy L."/>
            <person name="Ettema T.J."/>
        </authorList>
    </citation>
    <scope>NUCLEOTIDE SEQUENCE</scope>
</reference>
<keyword evidence="3" id="KW-0378">Hydrolase</keyword>
<gene>
    <name evidence="6" type="ORF">LCGC14_0139570</name>
</gene>
<dbReference type="PROSITE" id="PS00462">
    <property type="entry name" value="G_GLU_TRANSPEPTIDASE"/>
    <property type="match status" value="1"/>
</dbReference>
<dbReference type="GO" id="GO:0016746">
    <property type="term" value="F:acyltransferase activity"/>
    <property type="evidence" value="ECO:0007669"/>
    <property type="project" value="UniProtKB-KW"/>
</dbReference>
<dbReference type="AlphaFoldDB" id="A0A0F9V586"/>
<sequence>MKTTTRISLFYRSLALILICLLPITLSAQSGKTPLRVENGIVTSASRLASQVGVDILQDGGNAVDAAVATALALAVTWPTAGNIGGGGFLVYHGDDGHATTFDFREKAPLAASERMYVGDDGLSTNAQHRGFLSVGVPGTVAGLYEAHQALGSLPWADLVAPAVALARDGIPITYALYSGFSRNQPFWDQFPSSAAVFMNNGEPYQMGDNWVQPDLARTLERIQHQGRDGFYKGENARMLAAFMQENGGLITEEDLALYQPVEREPVRGTYRGYDIVSMPPPSSGGVGIIEMLNILEGFDLAALGHNSADYLHVLTEAMRRTYADRAEFLGDPDFNPDMPVSRLISKEHAASLRASIDMTQASVSDEAEFADIYESEETTHFSVVDQDGNMVSLTYTLENGYGSRIVAGSGGYLLNNEMGDFNPVPGVTNRDGQVGTDPNLVVPQKRMLSSMSPTIVARDGKPVLAIGSPGGRTIINTTMQVILNMIDHDLNVAQAVEAGRMHHQWLPDVTSMEANAFSPDTIRLYEAKGHETRVRGNQGSAMGIFIDRETGLFHGAADSRAGDGAAVGY</sequence>
<protein>
    <recommendedName>
        <fullName evidence="7">Gamma-glutamyltransferase</fullName>
    </recommendedName>
</protein>
<dbReference type="PANTHER" id="PTHR43199">
    <property type="entry name" value="GLUTATHIONE HYDROLASE"/>
    <property type="match status" value="1"/>
</dbReference>
<dbReference type="NCBIfam" id="TIGR00066">
    <property type="entry name" value="g_glut_trans"/>
    <property type="match status" value="1"/>
</dbReference>
<evidence type="ECO:0000256" key="3">
    <source>
        <dbReference type="ARBA" id="ARBA00022801"/>
    </source>
</evidence>
<keyword evidence="4" id="KW-0865">Zymogen</keyword>
<dbReference type="PANTHER" id="PTHR43199:SF1">
    <property type="entry name" value="GLUTATHIONE HYDROLASE PROENZYME"/>
    <property type="match status" value="1"/>
</dbReference>
<comment type="similarity">
    <text evidence="1">Belongs to the gamma-glutamyltransferase family.</text>
</comment>
<dbReference type="GO" id="GO:0006751">
    <property type="term" value="P:glutathione catabolic process"/>
    <property type="evidence" value="ECO:0007669"/>
    <property type="project" value="InterPro"/>
</dbReference>
<dbReference type="InterPro" id="IPR051792">
    <property type="entry name" value="GGT_bact"/>
</dbReference>
<dbReference type="InterPro" id="IPR043138">
    <property type="entry name" value="GGT_lsub"/>
</dbReference>
<dbReference type="SUPFAM" id="SSF56235">
    <property type="entry name" value="N-terminal nucleophile aminohydrolases (Ntn hydrolases)"/>
    <property type="match status" value="1"/>
</dbReference>
<organism evidence="6">
    <name type="scientific">marine sediment metagenome</name>
    <dbReference type="NCBI Taxonomy" id="412755"/>
    <lineage>
        <taxon>unclassified sequences</taxon>
        <taxon>metagenomes</taxon>
        <taxon>ecological metagenomes</taxon>
    </lineage>
</organism>
<evidence type="ECO:0000256" key="5">
    <source>
        <dbReference type="ARBA" id="ARBA00023315"/>
    </source>
</evidence>
<dbReference type="Gene3D" id="1.10.246.130">
    <property type="match status" value="1"/>
</dbReference>
<keyword evidence="5" id="KW-0012">Acyltransferase</keyword>
<comment type="caution">
    <text evidence="6">The sequence shown here is derived from an EMBL/GenBank/DDBJ whole genome shotgun (WGS) entry which is preliminary data.</text>
</comment>
<evidence type="ECO:0000256" key="1">
    <source>
        <dbReference type="ARBA" id="ARBA00009381"/>
    </source>
</evidence>
<accession>A0A0F9V586</accession>